<sequence>MLACKPSAVPMESNLKLHTNSGSPLADPGSYRRLVGRLLYLTISRPDICYTVHKLSQFVANPHSEHMNAAHMLLRYLKHTVGQGILFKATFDTKLHAYVDADWGSCLDSRRSTTGFCIFLGNSLISWKAKRQKTVSKSSVEAEYRSLASVFTELTWLRNFLTDFNIDTPYAVVYCDNKAAIHIATNPTYHESTKHLEINLHYVREQMERGALKLIHVRNHHQLANIFTKTLPRNAFLNILSKLGIENIFLPS</sequence>
<gene>
    <name evidence="1" type="ORF">KK1_048773</name>
</gene>
<dbReference type="SUPFAM" id="SSF56672">
    <property type="entry name" value="DNA/RNA polymerases"/>
    <property type="match status" value="1"/>
</dbReference>
<dbReference type="EMBL" id="KQ486351">
    <property type="protein sequence ID" value="KYP31168.1"/>
    <property type="molecule type" value="Genomic_DNA"/>
</dbReference>
<dbReference type="AlphaFoldDB" id="A0A151QLJ6"/>
<reference evidence="1" key="1">
    <citation type="journal article" date="2012" name="Nat. Biotechnol.">
        <title>Draft genome sequence of pigeonpea (Cajanus cajan), an orphan legume crop of resource-poor farmers.</title>
        <authorList>
            <person name="Varshney R.K."/>
            <person name="Chen W."/>
            <person name="Li Y."/>
            <person name="Bharti A.K."/>
            <person name="Saxena R.K."/>
            <person name="Schlueter J.A."/>
            <person name="Donoghue M.T."/>
            <person name="Azam S."/>
            <person name="Fan G."/>
            <person name="Whaley A.M."/>
            <person name="Farmer A.D."/>
            <person name="Sheridan J."/>
            <person name="Iwata A."/>
            <person name="Tuteja R."/>
            <person name="Penmetsa R.V."/>
            <person name="Wu W."/>
            <person name="Upadhyaya H.D."/>
            <person name="Yang S.P."/>
            <person name="Shah T."/>
            <person name="Saxena K.B."/>
            <person name="Michael T."/>
            <person name="McCombie W.R."/>
            <person name="Yang B."/>
            <person name="Zhang G."/>
            <person name="Yang H."/>
            <person name="Wang J."/>
            <person name="Spillane C."/>
            <person name="Cook D.R."/>
            <person name="May G.D."/>
            <person name="Xu X."/>
            <person name="Jackson S.A."/>
        </authorList>
    </citation>
    <scope>NUCLEOTIDE SEQUENCE [LARGE SCALE GENOMIC DNA]</scope>
</reference>
<evidence type="ECO:0000313" key="2">
    <source>
        <dbReference type="Proteomes" id="UP000075243"/>
    </source>
</evidence>
<dbReference type="PANTHER" id="PTHR11439">
    <property type="entry name" value="GAG-POL-RELATED RETROTRANSPOSON"/>
    <property type="match status" value="1"/>
</dbReference>
<proteinExistence type="predicted"/>
<dbReference type="InterPro" id="IPR043502">
    <property type="entry name" value="DNA/RNA_pol_sf"/>
</dbReference>
<name>A0A151QLJ6_CAJCA</name>
<protein>
    <submittedName>
        <fullName evidence="1">Retrovirus-related Pol polyprotein from transposon TNT 1-94</fullName>
    </submittedName>
</protein>
<accession>A0A151QLJ6</accession>
<evidence type="ECO:0000313" key="1">
    <source>
        <dbReference type="EMBL" id="KYP31168.1"/>
    </source>
</evidence>
<dbReference type="CDD" id="cd09272">
    <property type="entry name" value="RNase_HI_RT_Ty1"/>
    <property type="match status" value="1"/>
</dbReference>
<organism evidence="1 2">
    <name type="scientific">Cajanus cajan</name>
    <name type="common">Pigeon pea</name>
    <name type="synonym">Cajanus indicus</name>
    <dbReference type="NCBI Taxonomy" id="3821"/>
    <lineage>
        <taxon>Eukaryota</taxon>
        <taxon>Viridiplantae</taxon>
        <taxon>Streptophyta</taxon>
        <taxon>Embryophyta</taxon>
        <taxon>Tracheophyta</taxon>
        <taxon>Spermatophyta</taxon>
        <taxon>Magnoliopsida</taxon>
        <taxon>eudicotyledons</taxon>
        <taxon>Gunneridae</taxon>
        <taxon>Pentapetalae</taxon>
        <taxon>rosids</taxon>
        <taxon>fabids</taxon>
        <taxon>Fabales</taxon>
        <taxon>Fabaceae</taxon>
        <taxon>Papilionoideae</taxon>
        <taxon>50 kb inversion clade</taxon>
        <taxon>NPAAA clade</taxon>
        <taxon>indigoferoid/millettioid clade</taxon>
        <taxon>Phaseoleae</taxon>
        <taxon>Cajanus</taxon>
    </lineage>
</organism>
<dbReference type="Proteomes" id="UP000075243">
    <property type="component" value="Unassembled WGS sequence"/>
</dbReference>
<dbReference type="Gramene" id="C.cajan_44552.t">
    <property type="protein sequence ID" value="C.cajan_44552.t.cds1"/>
    <property type="gene ID" value="C.cajan_44552"/>
</dbReference>
<dbReference type="PANTHER" id="PTHR11439:SF470">
    <property type="entry name" value="CYSTEINE-RICH RLK (RECEPTOR-LIKE PROTEIN KINASE) 8"/>
    <property type="match status" value="1"/>
</dbReference>
<keyword evidence="2" id="KW-1185">Reference proteome</keyword>